<evidence type="ECO:0000313" key="4">
    <source>
        <dbReference type="Proteomes" id="UP000534870"/>
    </source>
</evidence>
<dbReference type="Gene3D" id="2.40.160.180">
    <property type="entry name" value="Carbohydrate-selective porin OprB"/>
    <property type="match status" value="1"/>
</dbReference>
<dbReference type="GO" id="GO:0016020">
    <property type="term" value="C:membrane"/>
    <property type="evidence" value="ECO:0007669"/>
    <property type="project" value="InterPro"/>
</dbReference>
<protein>
    <submittedName>
        <fullName evidence="3">Carbohydrate porin</fullName>
    </submittedName>
</protein>
<dbReference type="RefSeq" id="WP_176639372.1">
    <property type="nucleotide sequence ID" value="NZ_JABXXP010000055.1"/>
</dbReference>
<dbReference type="PANTHER" id="PTHR37944">
    <property type="entry name" value="PORIN B"/>
    <property type="match status" value="1"/>
</dbReference>
<dbReference type="GO" id="GO:0008643">
    <property type="term" value="P:carbohydrate transport"/>
    <property type="evidence" value="ECO:0007669"/>
    <property type="project" value="InterPro"/>
</dbReference>
<keyword evidence="2" id="KW-0732">Signal</keyword>
<evidence type="ECO:0000256" key="2">
    <source>
        <dbReference type="RuleBase" id="RU363072"/>
    </source>
</evidence>
<dbReference type="InterPro" id="IPR038673">
    <property type="entry name" value="OprB_sf"/>
</dbReference>
<feature type="chain" id="PRO_5031590425" evidence="2">
    <location>
        <begin position="28"/>
        <end position="471"/>
    </location>
</feature>
<dbReference type="Pfam" id="PF04966">
    <property type="entry name" value="OprB"/>
    <property type="match status" value="1"/>
</dbReference>
<dbReference type="InterPro" id="IPR007049">
    <property type="entry name" value="Carb-sel_porin_OprB"/>
</dbReference>
<feature type="signal peptide" evidence="2">
    <location>
        <begin position="1"/>
        <end position="27"/>
    </location>
</feature>
<organism evidence="3 4">
    <name type="scientific">Nguyenibacter vanlangensis</name>
    <dbReference type="NCBI Taxonomy" id="1216886"/>
    <lineage>
        <taxon>Bacteria</taxon>
        <taxon>Pseudomonadati</taxon>
        <taxon>Pseudomonadota</taxon>
        <taxon>Alphaproteobacteria</taxon>
        <taxon>Acetobacterales</taxon>
        <taxon>Acetobacteraceae</taxon>
        <taxon>Nguyenibacter</taxon>
    </lineage>
</organism>
<evidence type="ECO:0000313" key="3">
    <source>
        <dbReference type="EMBL" id="NVN10603.1"/>
    </source>
</evidence>
<dbReference type="InterPro" id="IPR052932">
    <property type="entry name" value="OprB_Porin"/>
</dbReference>
<comment type="similarity">
    <text evidence="1 2">Belongs to the OprB family.</text>
</comment>
<dbReference type="PANTHER" id="PTHR37944:SF1">
    <property type="entry name" value="PORIN B"/>
    <property type="match status" value="1"/>
</dbReference>
<comment type="caution">
    <text evidence="3">The sequence shown here is derived from an EMBL/GenBank/DDBJ whole genome shotgun (WGS) entry which is preliminary data.</text>
</comment>
<dbReference type="Proteomes" id="UP000534870">
    <property type="component" value="Unassembled WGS sequence"/>
</dbReference>
<gene>
    <name evidence="3" type="ORF">HUK84_05485</name>
</gene>
<reference evidence="3 4" key="1">
    <citation type="submission" date="2020-06" db="EMBL/GenBank/DDBJ databases">
        <title>Description of novel acetic acid bacteria.</title>
        <authorList>
            <person name="Sombolestani A."/>
        </authorList>
    </citation>
    <scope>NUCLEOTIDE SEQUENCE [LARGE SCALE GENOMIC DNA]</scope>
    <source>
        <strain evidence="3 4">LMG 31431</strain>
    </source>
</reference>
<accession>A0A7Y7IV25</accession>
<dbReference type="EMBL" id="JABXXP010000055">
    <property type="protein sequence ID" value="NVN10603.1"/>
    <property type="molecule type" value="Genomic_DNA"/>
</dbReference>
<evidence type="ECO:0000256" key="1">
    <source>
        <dbReference type="ARBA" id="ARBA00008769"/>
    </source>
</evidence>
<sequence length="471" mass="51824">MSSFQRLCRAAAAFFCMIFCVPRSGLSAPATIAPFYSSASPWEAQTVAAIDTPNTLLNNPGGLRSWLASQGLTLSMDDENEFGGNVTGGVRKAFDNTGQFAIILDADWGKIAGIRGLKTHFATVTRYGQNASYGFGDTLDPSQQVFDGGGNAAFHLVLMDADKTFLNDRLTVAVGRMGLLNDFNASKLNCTFMNNAICGEPKTSPDQPANSVWPKAVWGLRLKYEFVPHWFVQTGVYANDQANNKTGWKFTTAETHGVALPLEFEYDPRLGARRDLIGRIKLGMTYAHATQADVLYDRDGGIAVLTGKPARRDHPYPGMWFVYDQMLMRNGPKTDEGLMLMLRFDHLDPAVSRRVDQYEIGLVDSGFWRARPGDSAGIIFSATSVGGPWGEAQSIALAHGLRPPLGYRDQIVPGIPYQVQRFAEIAEATYRFDLGHGVLLAPDFQYFWNVNGQRNIPNAVFLGGRLHVQVF</sequence>
<dbReference type="GO" id="GO:0015288">
    <property type="term" value="F:porin activity"/>
    <property type="evidence" value="ECO:0007669"/>
    <property type="project" value="InterPro"/>
</dbReference>
<name>A0A7Y7IV25_9PROT</name>
<proteinExistence type="inferred from homology"/>
<dbReference type="AlphaFoldDB" id="A0A7Y7IV25"/>